<keyword evidence="2" id="KW-1185">Reference proteome</keyword>
<dbReference type="RefSeq" id="XP_025566461.1">
    <property type="nucleotide sequence ID" value="XM_025711767.1"/>
</dbReference>
<reference evidence="1" key="1">
    <citation type="submission" date="2016-12" db="EMBL/GenBank/DDBJ databases">
        <title>The genomes of Aspergillus section Nigri reveals drivers in fungal speciation.</title>
        <authorList>
            <consortium name="DOE Joint Genome Institute"/>
            <person name="Vesth T.C."/>
            <person name="Nybo J."/>
            <person name="Theobald S."/>
            <person name="Brandl J."/>
            <person name="Frisvad J.C."/>
            <person name="Nielsen K.F."/>
            <person name="Lyhne E.K."/>
            <person name="Kogle M.E."/>
            <person name="Kuo A."/>
            <person name="Riley R."/>
            <person name="Clum A."/>
            <person name="Nolan M."/>
            <person name="Lipzen A."/>
            <person name="Salamov A."/>
            <person name="Henrissat B."/>
            <person name="Wiebenga A."/>
            <person name="De Vries R.P."/>
            <person name="Grigoriev I.V."/>
            <person name="Mortensen U.H."/>
            <person name="Andersen M.R."/>
            <person name="Baker S.E."/>
        </authorList>
    </citation>
    <scope>NUCLEOTIDE SEQUENCE [LARGE SCALE GENOMIC DNA]</scope>
    <source>
        <strain evidence="1">CBS 113365</strain>
    </source>
</reference>
<dbReference type="AlphaFoldDB" id="A0A319BJ62"/>
<sequence>MTFLMANEIAGGHHPQQDTGGSSQKPGEIWSLSTEFMSDQGEYLLEMVDLEHQQLSNYYNIHGPLVLGVQPLALGSHLRDLERFASHPNGRFRVLPDWWHSKVSYALL</sequence>
<dbReference type="EMBL" id="KZ821616">
    <property type="protein sequence ID" value="PYH72667.1"/>
    <property type="molecule type" value="Genomic_DNA"/>
</dbReference>
<accession>A0A319BJ62</accession>
<gene>
    <name evidence="1" type="ORF">BO88DRAFT_473291</name>
</gene>
<dbReference type="Proteomes" id="UP000248405">
    <property type="component" value="Unassembled WGS sequence"/>
</dbReference>
<dbReference type="GeneID" id="37216359"/>
<name>A0A319BJ62_ASPVC</name>
<evidence type="ECO:0000313" key="1">
    <source>
        <dbReference type="EMBL" id="PYH72667.1"/>
    </source>
</evidence>
<evidence type="ECO:0000313" key="2">
    <source>
        <dbReference type="Proteomes" id="UP000248405"/>
    </source>
</evidence>
<proteinExistence type="predicted"/>
<organism evidence="1 2">
    <name type="scientific">Aspergillus vadensis (strain CBS 113365 / IMI 142717 / IBT 24658)</name>
    <dbReference type="NCBI Taxonomy" id="1448311"/>
    <lineage>
        <taxon>Eukaryota</taxon>
        <taxon>Fungi</taxon>
        <taxon>Dikarya</taxon>
        <taxon>Ascomycota</taxon>
        <taxon>Pezizomycotina</taxon>
        <taxon>Eurotiomycetes</taxon>
        <taxon>Eurotiomycetidae</taxon>
        <taxon>Eurotiales</taxon>
        <taxon>Aspergillaceae</taxon>
        <taxon>Aspergillus</taxon>
        <taxon>Aspergillus subgen. Circumdati</taxon>
    </lineage>
</organism>
<protein>
    <submittedName>
        <fullName evidence="1">Uncharacterized protein</fullName>
    </submittedName>
</protein>